<dbReference type="EMBL" id="JBANQN010000004">
    <property type="protein sequence ID" value="KAK6791395.1"/>
    <property type="molecule type" value="Genomic_DNA"/>
</dbReference>
<accession>A0AAN8YG17</accession>
<sequence length="241" mass="27508">MISSISNPNLMATDQPSPVAGQLLLPSSSPQYIDPNNNSQAILSEQDQSFGGDLSFKDFKEVMLERKKTRVVQLLMKLRPNVEPIRASIFNRETLPNIDVVFGELIRKETHISTLTFVDLSYTIDATMYTLKGIHKSYKQSSFKKSRPKYFVFKEHGHSTSHCKKTNICNYCKKSGHIIMEYNRCPNTHQIKHKAYHEVYVIQAVITPLSSLYPKTVQKIIQDSVAATPRGYLNCFHYCIS</sequence>
<evidence type="ECO:0000313" key="3">
    <source>
        <dbReference type="Proteomes" id="UP001371456"/>
    </source>
</evidence>
<dbReference type="Proteomes" id="UP001371456">
    <property type="component" value="Unassembled WGS sequence"/>
</dbReference>
<evidence type="ECO:0000313" key="2">
    <source>
        <dbReference type="EMBL" id="KAK6791395.1"/>
    </source>
</evidence>
<evidence type="ECO:0000256" key="1">
    <source>
        <dbReference type="SAM" id="MobiDB-lite"/>
    </source>
</evidence>
<keyword evidence="3" id="KW-1185">Reference proteome</keyword>
<comment type="caution">
    <text evidence="2">The sequence shown here is derived from an EMBL/GenBank/DDBJ whole genome shotgun (WGS) entry which is preliminary data.</text>
</comment>
<protein>
    <submittedName>
        <fullName evidence="2">Uncharacterized protein</fullName>
    </submittedName>
</protein>
<feature type="region of interest" description="Disordered" evidence="1">
    <location>
        <begin position="1"/>
        <end position="21"/>
    </location>
</feature>
<reference evidence="2 3" key="1">
    <citation type="submission" date="2024-02" db="EMBL/GenBank/DDBJ databases">
        <title>de novo genome assembly of Solanum bulbocastanum strain 11H21.</title>
        <authorList>
            <person name="Hosaka A.J."/>
        </authorList>
    </citation>
    <scope>NUCLEOTIDE SEQUENCE [LARGE SCALE GENOMIC DNA]</scope>
    <source>
        <tissue evidence="2">Young leaves</tissue>
    </source>
</reference>
<dbReference type="PANTHER" id="PTHR34222:SF83">
    <property type="entry name" value="CCHC-TYPE DOMAIN-CONTAINING PROTEIN"/>
    <property type="match status" value="1"/>
</dbReference>
<dbReference type="PANTHER" id="PTHR34222">
    <property type="entry name" value="GAG_PRE-INTEGRS DOMAIN-CONTAINING PROTEIN"/>
    <property type="match status" value="1"/>
</dbReference>
<dbReference type="AlphaFoldDB" id="A0AAN8YG17"/>
<gene>
    <name evidence="2" type="ORF">RDI58_010476</name>
</gene>
<proteinExistence type="predicted"/>
<feature type="compositionally biased region" description="Polar residues" evidence="1">
    <location>
        <begin position="1"/>
        <end position="16"/>
    </location>
</feature>
<name>A0AAN8YG17_SOLBU</name>
<organism evidence="2 3">
    <name type="scientific">Solanum bulbocastanum</name>
    <name type="common">Wild potato</name>
    <dbReference type="NCBI Taxonomy" id="147425"/>
    <lineage>
        <taxon>Eukaryota</taxon>
        <taxon>Viridiplantae</taxon>
        <taxon>Streptophyta</taxon>
        <taxon>Embryophyta</taxon>
        <taxon>Tracheophyta</taxon>
        <taxon>Spermatophyta</taxon>
        <taxon>Magnoliopsida</taxon>
        <taxon>eudicotyledons</taxon>
        <taxon>Gunneridae</taxon>
        <taxon>Pentapetalae</taxon>
        <taxon>asterids</taxon>
        <taxon>lamiids</taxon>
        <taxon>Solanales</taxon>
        <taxon>Solanaceae</taxon>
        <taxon>Solanoideae</taxon>
        <taxon>Solaneae</taxon>
        <taxon>Solanum</taxon>
    </lineage>
</organism>